<keyword evidence="4" id="KW-1185">Reference proteome</keyword>
<accession>A0A1Y1VM33</accession>
<dbReference type="Proteomes" id="UP000193719">
    <property type="component" value="Unassembled WGS sequence"/>
</dbReference>
<evidence type="ECO:0008006" key="5">
    <source>
        <dbReference type="Google" id="ProtNLM"/>
    </source>
</evidence>
<evidence type="ECO:0000256" key="1">
    <source>
        <dbReference type="SAM" id="MobiDB-lite"/>
    </source>
</evidence>
<proteinExistence type="predicted"/>
<evidence type="ECO:0000256" key="2">
    <source>
        <dbReference type="SAM" id="Phobius"/>
    </source>
</evidence>
<dbReference type="EMBL" id="MCFH01000002">
    <property type="protein sequence ID" value="ORX59968.1"/>
    <property type="molecule type" value="Genomic_DNA"/>
</dbReference>
<feature type="transmembrane region" description="Helical" evidence="2">
    <location>
        <begin position="268"/>
        <end position="289"/>
    </location>
</feature>
<feature type="compositionally biased region" description="Polar residues" evidence="1">
    <location>
        <begin position="458"/>
        <end position="476"/>
    </location>
</feature>
<sequence length="659" mass="74532">MSYQHNNYVSEIDLTRANNQEITIDCENYSSNGGNIHVNNGSSNMTSSHRRNQSGVSGLANSSSAPTLFESTADNSSFKVVRSYREYAANFVTSDDSISSNSDITGAVDGVSIDDKNTYDAYESKNIIDYDINKSKTVKSTSTSSSRTAYKNPTLLSVVNQTLVNTNFEKNYAVDSLYDDEDEIKKIKEENRKKIDTQLKLQKMILKVPETYDIPTRNKKIISQRILNLTLVLMIVIATTLIALYIYLKLNHGYSFPHIKDINDGNRTKMIFIGLFMYLAVIIGSVGSALNWKSILVTYCVFCSLNALALGYLVYGIYDDAYNYSNLPFAWWDTYSSTTRRTIQDQFSCCGFKQPLDGGEVSNYCPKEAVVWNIPYETIYDNFYIWKKDAVSKEMNATVVGKSNPVVLPTPVLDQVPTPTMDTNTPDLVNNDNVEGTTTTTAQQNQDDYSSRPENTEEPSSSHTQDETSTQDNSTVIVDDTNDNGETRVNDETEDNTNDDTNISKRSFEIEVKAMKILDSPVRVNNIYNILSANEIEEENDGRDDKEIARIRVLNKRTYERESFEHYQMRTNGGVVNTNPIENIQNSNFTGLTPEESKMFAKTNNIEGCEEKIKPFIHKNLVPIFYVLLVFFCLYIITIPTALVFLFKLRTIPSINEFE</sequence>
<dbReference type="AlphaFoldDB" id="A0A1Y1VM33"/>
<feature type="region of interest" description="Disordered" evidence="1">
    <location>
        <begin position="37"/>
        <end position="64"/>
    </location>
</feature>
<evidence type="ECO:0000313" key="4">
    <source>
        <dbReference type="Proteomes" id="UP000193719"/>
    </source>
</evidence>
<reference evidence="3 4" key="1">
    <citation type="submission" date="2016-08" db="EMBL/GenBank/DDBJ databases">
        <title>Genomes of anaerobic fungi encode conserved fungal cellulosomes for biomass hydrolysis.</title>
        <authorList>
            <consortium name="DOE Joint Genome Institute"/>
            <person name="Haitjema C.H."/>
            <person name="Gilmore S.P."/>
            <person name="Henske J.K."/>
            <person name="Solomon K.V."/>
            <person name="De Groot R."/>
            <person name="Kuo A."/>
            <person name="Mondo S.J."/>
            <person name="Salamov A.A."/>
            <person name="Labutti K."/>
            <person name="Zhao Z."/>
            <person name="Chiniquy J."/>
            <person name="Barry K."/>
            <person name="Brewer H.M."/>
            <person name="Purvine S.O."/>
            <person name="Wright A.T."/>
            <person name="Boxma B."/>
            <person name="Van Alen T."/>
            <person name="Hackstein J.H."/>
            <person name="Baker S.E."/>
            <person name="Grigoriev I.V."/>
            <person name="O'Malley M.A."/>
        </authorList>
    </citation>
    <scope>NUCLEOTIDE SEQUENCE [LARGE SCALE GENOMIC DNA]</scope>
    <source>
        <strain evidence="4">finn</strain>
    </source>
</reference>
<feature type="transmembrane region" description="Helical" evidence="2">
    <location>
        <begin position="226"/>
        <end position="248"/>
    </location>
</feature>
<feature type="region of interest" description="Disordered" evidence="1">
    <location>
        <begin position="404"/>
        <end position="502"/>
    </location>
</feature>
<comment type="caution">
    <text evidence="3">The sequence shown here is derived from an EMBL/GenBank/DDBJ whole genome shotgun (WGS) entry which is preliminary data.</text>
</comment>
<keyword evidence="2" id="KW-1133">Transmembrane helix</keyword>
<evidence type="ECO:0000313" key="3">
    <source>
        <dbReference type="EMBL" id="ORX59968.1"/>
    </source>
</evidence>
<gene>
    <name evidence="3" type="ORF">BCR36DRAFT_579422</name>
</gene>
<reference evidence="3 4" key="2">
    <citation type="submission" date="2016-08" db="EMBL/GenBank/DDBJ databases">
        <title>Pervasive Adenine N6-methylation of Active Genes in Fungi.</title>
        <authorList>
            <consortium name="DOE Joint Genome Institute"/>
            <person name="Mondo S.J."/>
            <person name="Dannebaum R.O."/>
            <person name="Kuo R.C."/>
            <person name="Labutti K."/>
            <person name="Haridas S."/>
            <person name="Kuo A."/>
            <person name="Salamov A."/>
            <person name="Ahrendt S.R."/>
            <person name="Lipzen A."/>
            <person name="Sullivan W."/>
            <person name="Andreopoulos W.B."/>
            <person name="Clum A."/>
            <person name="Lindquist E."/>
            <person name="Daum C."/>
            <person name="Ramamoorthy G.K."/>
            <person name="Gryganskyi A."/>
            <person name="Culley D."/>
            <person name="Magnuson J.K."/>
            <person name="James T.Y."/>
            <person name="O'Malley M.A."/>
            <person name="Stajich J.E."/>
            <person name="Spatafora J.W."/>
            <person name="Visel A."/>
            <person name="Grigoriev I.V."/>
        </authorList>
    </citation>
    <scope>NUCLEOTIDE SEQUENCE [LARGE SCALE GENOMIC DNA]</scope>
    <source>
        <strain evidence="4">finn</strain>
    </source>
</reference>
<feature type="transmembrane region" description="Helical" evidence="2">
    <location>
        <begin position="624"/>
        <end position="647"/>
    </location>
</feature>
<feature type="compositionally biased region" description="Polar residues" evidence="1">
    <location>
        <begin position="417"/>
        <end position="448"/>
    </location>
</feature>
<name>A0A1Y1VM33_9FUNG</name>
<keyword evidence="2" id="KW-0812">Transmembrane</keyword>
<protein>
    <recommendedName>
        <fullName evidence="5">Tetraspanin Tsp2</fullName>
    </recommendedName>
</protein>
<dbReference type="OrthoDB" id="2152174at2759"/>
<organism evidence="3 4">
    <name type="scientific">Piromyces finnis</name>
    <dbReference type="NCBI Taxonomy" id="1754191"/>
    <lineage>
        <taxon>Eukaryota</taxon>
        <taxon>Fungi</taxon>
        <taxon>Fungi incertae sedis</taxon>
        <taxon>Chytridiomycota</taxon>
        <taxon>Chytridiomycota incertae sedis</taxon>
        <taxon>Neocallimastigomycetes</taxon>
        <taxon>Neocallimastigales</taxon>
        <taxon>Neocallimastigaceae</taxon>
        <taxon>Piromyces</taxon>
    </lineage>
</organism>
<feature type="transmembrane region" description="Helical" evidence="2">
    <location>
        <begin position="296"/>
        <end position="318"/>
    </location>
</feature>
<keyword evidence="2" id="KW-0472">Membrane</keyword>